<evidence type="ECO:0000313" key="3">
    <source>
        <dbReference type="EMBL" id="MEA9355260.1"/>
    </source>
</evidence>
<evidence type="ECO:0000313" key="4">
    <source>
        <dbReference type="Proteomes" id="UP001302274"/>
    </source>
</evidence>
<proteinExistence type="predicted"/>
<evidence type="ECO:0000256" key="2">
    <source>
        <dbReference type="SAM" id="SignalP"/>
    </source>
</evidence>
<sequence>MKFLGWILFLAVNTQAFAQGVVIEPAPLSVEDNGTRKIIERKEGETPAAENPKDVVAPPPAEALVIPNDDVINPPAGSKKETPKKTAKASKPAPKAEVKPVAVEVIPAITPVAEKPAPPVNPIDGQLKLDGPAVPKKKLVEVEIQNTVVVPDANQPPTNIEIVAIGYVENPLKKYLQFSFGYMNSRYEKIHSSLDNGSTMTSFKFVADMTQKWQSGFAVEILADTSGQTTPDNIRVVQYRLFVDHHAPLFYRGAMRLDWVGGLSFSIGDFGIRRRYLNGLGQEVSVKLKDGIIVGLIPAAGLRIFLIGQNSFDLMVEYHQYFGNPQKYIGGLAISPRLSFEF</sequence>
<gene>
    <name evidence="3" type="ORF">SHI21_03570</name>
</gene>
<name>A0ABU5VUD7_9BACT</name>
<dbReference type="EMBL" id="JAYGJQ010000001">
    <property type="protein sequence ID" value="MEA9355260.1"/>
    <property type="molecule type" value="Genomic_DNA"/>
</dbReference>
<feature type="signal peptide" evidence="2">
    <location>
        <begin position="1"/>
        <end position="18"/>
    </location>
</feature>
<evidence type="ECO:0000256" key="1">
    <source>
        <dbReference type="SAM" id="MobiDB-lite"/>
    </source>
</evidence>
<accession>A0ABU5VUD7</accession>
<dbReference type="RefSeq" id="WP_323574747.1">
    <property type="nucleotide sequence ID" value="NZ_JAYGJQ010000001.1"/>
</dbReference>
<feature type="region of interest" description="Disordered" evidence="1">
    <location>
        <begin position="66"/>
        <end position="94"/>
    </location>
</feature>
<keyword evidence="4" id="KW-1185">Reference proteome</keyword>
<feature type="chain" id="PRO_5047455934" description="Outer membrane protein beta-barrel domain-containing protein" evidence="2">
    <location>
        <begin position="19"/>
        <end position="342"/>
    </location>
</feature>
<feature type="region of interest" description="Disordered" evidence="1">
    <location>
        <begin position="41"/>
        <end position="60"/>
    </location>
</feature>
<evidence type="ECO:0008006" key="5">
    <source>
        <dbReference type="Google" id="ProtNLM"/>
    </source>
</evidence>
<reference evidence="3 4" key="1">
    <citation type="submission" date="2023-11" db="EMBL/GenBank/DDBJ databases">
        <title>A Novel Polar Bacteriovorax (B. antarcticus) Isolated from the Biocrust in Antarctica.</title>
        <authorList>
            <person name="Mun W."/>
            <person name="Choi S.Y."/>
            <person name="Mitchell R.J."/>
        </authorList>
    </citation>
    <scope>NUCLEOTIDE SEQUENCE [LARGE SCALE GENOMIC DNA]</scope>
    <source>
        <strain evidence="3 4">PP10</strain>
    </source>
</reference>
<organism evidence="3 4">
    <name type="scientific">Bacteriovorax antarcticus</name>
    <dbReference type="NCBI Taxonomy" id="3088717"/>
    <lineage>
        <taxon>Bacteria</taxon>
        <taxon>Pseudomonadati</taxon>
        <taxon>Bdellovibrionota</taxon>
        <taxon>Bacteriovoracia</taxon>
        <taxon>Bacteriovoracales</taxon>
        <taxon>Bacteriovoracaceae</taxon>
        <taxon>Bacteriovorax</taxon>
    </lineage>
</organism>
<dbReference type="Proteomes" id="UP001302274">
    <property type="component" value="Unassembled WGS sequence"/>
</dbReference>
<keyword evidence="2" id="KW-0732">Signal</keyword>
<comment type="caution">
    <text evidence="3">The sequence shown here is derived from an EMBL/GenBank/DDBJ whole genome shotgun (WGS) entry which is preliminary data.</text>
</comment>
<protein>
    <recommendedName>
        <fullName evidence="5">Outer membrane protein beta-barrel domain-containing protein</fullName>
    </recommendedName>
</protein>